<dbReference type="OrthoDB" id="10250117at2759"/>
<comment type="caution">
    <text evidence="9">The sequence shown here is derived from an EMBL/GenBank/DDBJ whole genome shotgun (WGS) entry which is preliminary data.</text>
</comment>
<dbReference type="InterPro" id="IPR016454">
    <property type="entry name" value="Cysteine_dSase"/>
</dbReference>
<dbReference type="FunFam" id="3.40.640.10:FF:000084">
    <property type="entry name" value="IscS-like cysteine desulfurase"/>
    <property type="match status" value="1"/>
</dbReference>
<dbReference type="Gene3D" id="3.40.640.10">
    <property type="entry name" value="Type I PLP-dependent aspartate aminotransferase-like (Major domain)"/>
    <property type="match status" value="1"/>
</dbReference>
<name>A0A8S1J814_9CHLO</name>
<evidence type="ECO:0000313" key="9">
    <source>
        <dbReference type="EMBL" id="CAD7702225.1"/>
    </source>
</evidence>
<evidence type="ECO:0000256" key="7">
    <source>
        <dbReference type="ARBA" id="ARBA00023014"/>
    </source>
</evidence>
<dbReference type="AlphaFoldDB" id="A0A8S1J814"/>
<feature type="domain" description="Aminotransferase class V" evidence="8">
    <location>
        <begin position="10"/>
        <end position="347"/>
    </location>
</feature>
<evidence type="ECO:0000256" key="1">
    <source>
        <dbReference type="ARBA" id="ARBA00001933"/>
    </source>
</evidence>
<dbReference type="PIRSF" id="PIRSF005572">
    <property type="entry name" value="NifS"/>
    <property type="match status" value="1"/>
</dbReference>
<dbReference type="Gene3D" id="1.10.260.50">
    <property type="match status" value="1"/>
</dbReference>
<dbReference type="GO" id="GO:0051536">
    <property type="term" value="F:iron-sulfur cluster binding"/>
    <property type="evidence" value="ECO:0007669"/>
    <property type="project" value="UniProtKB-KW"/>
</dbReference>
<comment type="similarity">
    <text evidence="2">Belongs to the class-V pyridoxal-phosphate-dependent aminotransferase family. NifS/IscS subfamily.</text>
</comment>
<dbReference type="Pfam" id="PF00266">
    <property type="entry name" value="Aminotran_5"/>
    <property type="match status" value="1"/>
</dbReference>
<keyword evidence="5" id="KW-0663">Pyridoxal phosphate</keyword>
<dbReference type="InterPro" id="IPR015422">
    <property type="entry name" value="PyrdxlP-dep_Trfase_small"/>
</dbReference>
<evidence type="ECO:0000259" key="8">
    <source>
        <dbReference type="Pfam" id="PF00266"/>
    </source>
</evidence>
<keyword evidence="7" id="KW-0411">Iron-sulfur</keyword>
<dbReference type="Gene3D" id="3.90.1150.10">
    <property type="entry name" value="Aspartate Aminotransferase, domain 1"/>
    <property type="match status" value="1"/>
</dbReference>
<proteinExistence type="inferred from homology"/>
<dbReference type="PANTHER" id="PTHR11601">
    <property type="entry name" value="CYSTEINE DESULFURYLASE FAMILY MEMBER"/>
    <property type="match status" value="1"/>
</dbReference>
<gene>
    <name evidence="9" type="ORF">OSTQU699_LOCUS7582</name>
</gene>
<evidence type="ECO:0000256" key="6">
    <source>
        <dbReference type="ARBA" id="ARBA00023004"/>
    </source>
</evidence>
<dbReference type="GO" id="GO:0016782">
    <property type="term" value="F:transferase activity, transferring sulphur-containing groups"/>
    <property type="evidence" value="ECO:0007669"/>
    <property type="project" value="UniProtKB-ARBA"/>
</dbReference>
<evidence type="ECO:0000256" key="5">
    <source>
        <dbReference type="ARBA" id="ARBA00022898"/>
    </source>
</evidence>
<dbReference type="EMBL" id="CAJHUC010001748">
    <property type="protein sequence ID" value="CAD7702225.1"/>
    <property type="molecule type" value="Genomic_DNA"/>
</dbReference>
<dbReference type="GO" id="GO:0046872">
    <property type="term" value="F:metal ion binding"/>
    <property type="evidence" value="ECO:0007669"/>
    <property type="project" value="UniProtKB-KW"/>
</dbReference>
<evidence type="ECO:0000313" key="10">
    <source>
        <dbReference type="Proteomes" id="UP000708148"/>
    </source>
</evidence>
<evidence type="ECO:0000256" key="2">
    <source>
        <dbReference type="ARBA" id="ARBA00006490"/>
    </source>
</evidence>
<keyword evidence="10" id="KW-1185">Reference proteome</keyword>
<dbReference type="InterPro" id="IPR015424">
    <property type="entry name" value="PyrdxlP-dep_Trfase"/>
</dbReference>
<comment type="cofactor">
    <cofactor evidence="1">
        <name>pyridoxal 5'-phosphate</name>
        <dbReference type="ChEBI" id="CHEBI:597326"/>
    </cofactor>
</comment>
<sequence>MEALLFRNPSSGHVYGDKCNKAVRTAREQVANLVGARPDEIYFTSCGTESNNWAIWGVVASARKRGIEWPHVVTTQVEHPAVLRYVEALREQGLLRYTTVAVNEEGIVALEDVVGALTQDTVLVSIMHANNEVGSIQPVQQIATAAKRKGIVVHCDAAQSMGKIDVQVDDLNVDLLSIVGHKFGAPKGVAALYIRSGVQLEPMLRGGGQEAGMRAGTENVLLVVGLGKAAELARLEAVKIPCHMEQMRDKLFAMLQESFGQGAIAVNGPKDSSCCLPNTLNVRISGLDAAQLLSSLRNKVAASAGSACHSGKNSISEVLSAMKVSEDQARGTLRLSTGRHTTKADIEFAVKCIVEAAAKQGLCNKIA</sequence>
<organism evidence="9 10">
    <name type="scientific">Ostreobium quekettii</name>
    <dbReference type="NCBI Taxonomy" id="121088"/>
    <lineage>
        <taxon>Eukaryota</taxon>
        <taxon>Viridiplantae</taxon>
        <taxon>Chlorophyta</taxon>
        <taxon>core chlorophytes</taxon>
        <taxon>Ulvophyceae</taxon>
        <taxon>TCBD clade</taxon>
        <taxon>Bryopsidales</taxon>
        <taxon>Ostreobineae</taxon>
        <taxon>Ostreobiaceae</taxon>
        <taxon>Ostreobium</taxon>
    </lineage>
</organism>
<keyword evidence="6" id="KW-0408">Iron</keyword>
<dbReference type="InterPro" id="IPR015421">
    <property type="entry name" value="PyrdxlP-dep_Trfase_major"/>
</dbReference>
<dbReference type="SUPFAM" id="SSF53383">
    <property type="entry name" value="PLP-dependent transferases"/>
    <property type="match status" value="1"/>
</dbReference>
<protein>
    <recommendedName>
        <fullName evidence="8">Aminotransferase class V domain-containing protein</fullName>
    </recommendedName>
</protein>
<dbReference type="PANTHER" id="PTHR11601:SF34">
    <property type="entry name" value="CYSTEINE DESULFURASE"/>
    <property type="match status" value="1"/>
</dbReference>
<evidence type="ECO:0000256" key="3">
    <source>
        <dbReference type="ARBA" id="ARBA00022679"/>
    </source>
</evidence>
<keyword evidence="3" id="KW-0808">Transferase</keyword>
<accession>A0A8S1J814</accession>
<dbReference type="Proteomes" id="UP000708148">
    <property type="component" value="Unassembled WGS sequence"/>
</dbReference>
<reference evidence="9" key="1">
    <citation type="submission" date="2020-12" db="EMBL/GenBank/DDBJ databases">
        <authorList>
            <person name="Iha C."/>
        </authorList>
    </citation>
    <scope>NUCLEOTIDE SEQUENCE</scope>
</reference>
<evidence type="ECO:0000256" key="4">
    <source>
        <dbReference type="ARBA" id="ARBA00022723"/>
    </source>
</evidence>
<dbReference type="InterPro" id="IPR000192">
    <property type="entry name" value="Aminotrans_V_dom"/>
</dbReference>
<keyword evidence="4" id="KW-0479">Metal-binding</keyword>